<keyword evidence="2" id="KW-1185">Reference proteome</keyword>
<evidence type="ECO:0000313" key="1">
    <source>
        <dbReference type="EMBL" id="SCZ92086.1"/>
    </source>
</evidence>
<organism evidence="1 2">
    <name type="scientific">Microbotryum saponariae</name>
    <dbReference type="NCBI Taxonomy" id="289078"/>
    <lineage>
        <taxon>Eukaryota</taxon>
        <taxon>Fungi</taxon>
        <taxon>Dikarya</taxon>
        <taxon>Basidiomycota</taxon>
        <taxon>Pucciniomycotina</taxon>
        <taxon>Microbotryomycetes</taxon>
        <taxon>Microbotryales</taxon>
        <taxon>Microbotryaceae</taxon>
        <taxon>Microbotryum</taxon>
    </lineage>
</organism>
<proteinExistence type="predicted"/>
<dbReference type="Proteomes" id="UP000249723">
    <property type="component" value="Unassembled WGS sequence"/>
</dbReference>
<reference evidence="2" key="1">
    <citation type="submission" date="2016-10" db="EMBL/GenBank/DDBJ databases">
        <authorList>
            <person name="Jeantristanb JTB J.-T."/>
            <person name="Ricardo R."/>
        </authorList>
    </citation>
    <scope>NUCLEOTIDE SEQUENCE [LARGE SCALE GENOMIC DNA]</scope>
</reference>
<protein>
    <submittedName>
        <fullName evidence="1">BZ3500_MvSof-1268-A1-R1_Chr5-3g08328 protein</fullName>
    </submittedName>
</protein>
<sequence>MQDVTMEDASTWVPGPAITILAKVAPEADKWRDVFSAPVGWMAQTGTMNWSYIVDCLSMFFLHPGYGHLLDEAGKQVAVAGPRAAVPTAEQYYYVRNEYDLFRDGVRGRDGTCLLSDAPQCMVTSFVPGFRTDASVAMRRLLVQVFASIGVQSQWLPACGILLHADLAKAFDAYDFALWPFGEDSYVVIVFLVRNQNLRPYHAKIKLPRQRFCGAMHTLPHRELCMWHHNQCALKHLRNNRASRWHISENADVK</sequence>
<gene>
    <name evidence="1" type="ORF">BZ3500_MVSOF-1268-A1-R1_CHR5-3G08328</name>
</gene>
<dbReference type="OrthoDB" id="2142759at2759"/>
<accession>A0A2X0NQB5</accession>
<evidence type="ECO:0000313" key="2">
    <source>
        <dbReference type="Proteomes" id="UP000249723"/>
    </source>
</evidence>
<name>A0A2X0NQB5_9BASI</name>
<dbReference type="AlphaFoldDB" id="A0A2X0NQB5"/>
<dbReference type="EMBL" id="FMWP01000017">
    <property type="protein sequence ID" value="SCZ92086.1"/>
    <property type="molecule type" value="Genomic_DNA"/>
</dbReference>